<dbReference type="EMBL" id="JAQMWT010000590">
    <property type="protein sequence ID" value="KAJ8599075.1"/>
    <property type="molecule type" value="Genomic_DNA"/>
</dbReference>
<evidence type="ECO:0000256" key="5">
    <source>
        <dbReference type="SAM" id="MobiDB-lite"/>
    </source>
</evidence>
<keyword evidence="2" id="KW-0328">Glycosyltransferase</keyword>
<sequence>MSKRWWLVVLSRVVATGEQVYYRGHANNSKVVRGLPVPRFSKTFLEFLSKQPQQSPHSHEKSSRRRSEHRQVVTELQYMIHRVGRVGPAALNEEGPGPGPCGGSAETRATSVLIEVAELEVCLGLGWERACDAACKARDGNDGYDVERVGGLSPLEACCAAHAVLSGWSCDGRREACYATVVQRVKHGPRSFEGTINVAIAGGAVDAAGIVAAARSAFDASSEPSRVRAYVVTDAEGSELARLEAALACSLGGYAYKVASATRAFLEARSPAFARMFGAEAVNRTRPNLVKAPANYARIYLDELFAELRGKLVIYLDCDVLVNADPAILAIAARRALDDPAAYFLKEEEQRGVRPAVAATLKTASHDDYGKVWRRRFPFDMDRKVAVFNSGVMIFDFDRWRSQALSAEVERWIDVNLIGGSQLPINLAVANNFAKLDAVWNCAIRTGDADDAVHIASEACTKSPAIRHWTGRAKPWLRNGRLPFFWFPQAHRLRPCLQDLYDPPT</sequence>
<proteinExistence type="inferred from homology"/>
<dbReference type="AlphaFoldDB" id="A0AAD7U6C0"/>
<feature type="chain" id="PRO_5042245498" description="Hexosyltransferase" evidence="6">
    <location>
        <begin position="18"/>
        <end position="505"/>
    </location>
</feature>
<comment type="similarity">
    <text evidence="1">Belongs to the glycosyltransferase 8 family.</text>
</comment>
<evidence type="ECO:0000313" key="7">
    <source>
        <dbReference type="EMBL" id="KAJ8599075.1"/>
    </source>
</evidence>
<dbReference type="InterPro" id="IPR050748">
    <property type="entry name" value="Glycosyltrans_8_dom-fam"/>
</dbReference>
<accession>A0AAD7U6C0</accession>
<dbReference type="InterPro" id="IPR002495">
    <property type="entry name" value="Glyco_trans_8"/>
</dbReference>
<feature type="signal peptide" evidence="6">
    <location>
        <begin position="1"/>
        <end position="17"/>
    </location>
</feature>
<evidence type="ECO:0000256" key="6">
    <source>
        <dbReference type="SAM" id="SignalP"/>
    </source>
</evidence>
<evidence type="ECO:0000256" key="1">
    <source>
        <dbReference type="ARBA" id="ARBA00006351"/>
    </source>
</evidence>
<reference evidence="7" key="1">
    <citation type="submission" date="2023-01" db="EMBL/GenBank/DDBJ databases">
        <title>Metagenome sequencing of chrysophaentin producing Chrysophaeum taylorii.</title>
        <authorList>
            <person name="Davison J."/>
            <person name="Bewley C."/>
        </authorList>
    </citation>
    <scope>NUCLEOTIDE SEQUENCE</scope>
    <source>
        <strain evidence="7">NIES-1699</strain>
    </source>
</reference>
<name>A0AAD7U6C0_9STRA</name>
<dbReference type="GO" id="GO:0005794">
    <property type="term" value="C:Golgi apparatus"/>
    <property type="evidence" value="ECO:0007669"/>
    <property type="project" value="TreeGrafter"/>
</dbReference>
<dbReference type="GO" id="GO:0016757">
    <property type="term" value="F:glycosyltransferase activity"/>
    <property type="evidence" value="ECO:0007669"/>
    <property type="project" value="UniProtKB-KW"/>
</dbReference>
<dbReference type="Gene3D" id="3.90.550.10">
    <property type="entry name" value="Spore Coat Polysaccharide Biosynthesis Protein SpsA, Chain A"/>
    <property type="match status" value="1"/>
</dbReference>
<dbReference type="SUPFAM" id="SSF53448">
    <property type="entry name" value="Nucleotide-diphospho-sugar transferases"/>
    <property type="match status" value="1"/>
</dbReference>
<gene>
    <name evidence="7" type="ORF">CTAYLR_007606</name>
</gene>
<dbReference type="Proteomes" id="UP001230188">
    <property type="component" value="Unassembled WGS sequence"/>
</dbReference>
<keyword evidence="3" id="KW-0808">Transferase</keyword>
<organism evidence="7 8">
    <name type="scientific">Chrysophaeum taylorii</name>
    <dbReference type="NCBI Taxonomy" id="2483200"/>
    <lineage>
        <taxon>Eukaryota</taxon>
        <taxon>Sar</taxon>
        <taxon>Stramenopiles</taxon>
        <taxon>Ochrophyta</taxon>
        <taxon>Pelagophyceae</taxon>
        <taxon>Pelagomonadales</taxon>
        <taxon>Pelagomonadaceae</taxon>
        <taxon>Chrysophaeum</taxon>
    </lineage>
</organism>
<comment type="caution">
    <text evidence="7">The sequence shown here is derived from an EMBL/GenBank/DDBJ whole genome shotgun (WGS) entry which is preliminary data.</text>
</comment>
<evidence type="ECO:0008006" key="9">
    <source>
        <dbReference type="Google" id="ProtNLM"/>
    </source>
</evidence>
<dbReference type="InterPro" id="IPR029044">
    <property type="entry name" value="Nucleotide-diphossugar_trans"/>
</dbReference>
<dbReference type="Pfam" id="PF01501">
    <property type="entry name" value="Glyco_transf_8"/>
    <property type="match status" value="1"/>
</dbReference>
<keyword evidence="6" id="KW-0732">Signal</keyword>
<evidence type="ECO:0000256" key="4">
    <source>
        <dbReference type="ARBA" id="ARBA00022723"/>
    </source>
</evidence>
<keyword evidence="4" id="KW-0479">Metal-binding</keyword>
<keyword evidence="8" id="KW-1185">Reference proteome</keyword>
<dbReference type="GO" id="GO:0046872">
    <property type="term" value="F:metal ion binding"/>
    <property type="evidence" value="ECO:0007669"/>
    <property type="project" value="UniProtKB-KW"/>
</dbReference>
<evidence type="ECO:0000256" key="3">
    <source>
        <dbReference type="ARBA" id="ARBA00022679"/>
    </source>
</evidence>
<evidence type="ECO:0000313" key="8">
    <source>
        <dbReference type="Proteomes" id="UP001230188"/>
    </source>
</evidence>
<evidence type="ECO:0000256" key="2">
    <source>
        <dbReference type="ARBA" id="ARBA00022676"/>
    </source>
</evidence>
<feature type="region of interest" description="Disordered" evidence="5">
    <location>
        <begin position="49"/>
        <end position="69"/>
    </location>
</feature>
<dbReference type="PANTHER" id="PTHR13778">
    <property type="entry name" value="GLYCOSYLTRANSFERASE 8 DOMAIN-CONTAINING PROTEIN"/>
    <property type="match status" value="1"/>
</dbReference>
<dbReference type="PANTHER" id="PTHR13778:SF47">
    <property type="entry name" value="LIPOPOLYSACCHARIDE 1,3-GALACTOSYLTRANSFERASE"/>
    <property type="match status" value="1"/>
</dbReference>
<protein>
    <recommendedName>
        <fullName evidence="9">Hexosyltransferase</fullName>
    </recommendedName>
</protein>